<dbReference type="GO" id="GO:0003723">
    <property type="term" value="F:RNA binding"/>
    <property type="evidence" value="ECO:0007669"/>
    <property type="project" value="TreeGrafter"/>
</dbReference>
<name>A0AAV9IVZ1_CYACA</name>
<protein>
    <recommendedName>
        <fullName evidence="7">30S ribosomal protein S9, chloroplastic</fullName>
    </recommendedName>
</protein>
<dbReference type="Pfam" id="PF00380">
    <property type="entry name" value="Ribosomal_S9"/>
    <property type="match status" value="1"/>
</dbReference>
<dbReference type="Proteomes" id="UP001301350">
    <property type="component" value="Unassembled WGS sequence"/>
</dbReference>
<dbReference type="GO" id="GO:0015935">
    <property type="term" value="C:small ribosomal subunit"/>
    <property type="evidence" value="ECO:0007669"/>
    <property type="project" value="TreeGrafter"/>
</dbReference>
<comment type="similarity">
    <text evidence="1 4">Belongs to the universal ribosomal protein uS9 family.</text>
</comment>
<dbReference type="Gene3D" id="3.30.230.10">
    <property type="match status" value="1"/>
</dbReference>
<dbReference type="EMBL" id="JANCYW010000008">
    <property type="protein sequence ID" value="KAK4536331.1"/>
    <property type="molecule type" value="Genomic_DNA"/>
</dbReference>
<evidence type="ECO:0000256" key="3">
    <source>
        <dbReference type="ARBA" id="ARBA00023274"/>
    </source>
</evidence>
<gene>
    <name evidence="5" type="ORF">CDCA_CDCA08G2356</name>
</gene>
<dbReference type="InterPro" id="IPR020574">
    <property type="entry name" value="Ribosomal_uS9_CS"/>
</dbReference>
<dbReference type="PROSITE" id="PS00360">
    <property type="entry name" value="RIBOSOMAL_S9"/>
    <property type="match status" value="1"/>
</dbReference>
<dbReference type="GO" id="GO:0005737">
    <property type="term" value="C:cytoplasm"/>
    <property type="evidence" value="ECO:0007669"/>
    <property type="project" value="UniProtKB-ARBA"/>
</dbReference>
<keyword evidence="2 4" id="KW-0689">Ribosomal protein</keyword>
<keyword evidence="6" id="KW-1185">Reference proteome</keyword>
<dbReference type="PANTHER" id="PTHR21569">
    <property type="entry name" value="RIBOSOMAL PROTEIN S9"/>
    <property type="match status" value="1"/>
</dbReference>
<keyword evidence="3 4" id="KW-0687">Ribonucleoprotein</keyword>
<evidence type="ECO:0000313" key="6">
    <source>
        <dbReference type="Proteomes" id="UP001301350"/>
    </source>
</evidence>
<evidence type="ECO:0000256" key="1">
    <source>
        <dbReference type="ARBA" id="ARBA00005251"/>
    </source>
</evidence>
<proteinExistence type="inferred from homology"/>
<dbReference type="PANTHER" id="PTHR21569:SF1">
    <property type="entry name" value="SMALL RIBOSOMAL SUBUNIT PROTEIN US9M"/>
    <property type="match status" value="1"/>
</dbReference>
<sequence length="303" mass="33533">MSSVTARVGAVVARQVWGALRSPAAGGSVGRVSGWPRHPLVTGTSRPWGIPGSAYNRVFAVQLLLQKRLYVTRGANARDDALMERYAGAVDNRAEHPFAEMERPESSLLDIASEVFPQSAAESVPAVERKPGGAVRLRRRHVLRDGVTVHTVGRRKTAVARVYLTPVSAAPWRVSSGDAGAMPTMVEAMPIASATTEEPRFTVNGRDLADYFSREDHRLQVLRPFIVTDTERMFHVQAQIHGGGITGQAEALRHGIARALEDVRQHWRPALKAEGLLTRDARMVERKKYGRHKARRGFQWTKR</sequence>
<dbReference type="InterPro" id="IPR023035">
    <property type="entry name" value="Ribosomal_uS9_bac/plastid"/>
</dbReference>
<dbReference type="InterPro" id="IPR014721">
    <property type="entry name" value="Ribsml_uS5_D2-typ_fold_subgr"/>
</dbReference>
<evidence type="ECO:0000256" key="2">
    <source>
        <dbReference type="ARBA" id="ARBA00022980"/>
    </source>
</evidence>
<dbReference type="HAMAP" id="MF_00532_B">
    <property type="entry name" value="Ribosomal_uS9_B"/>
    <property type="match status" value="1"/>
</dbReference>
<dbReference type="GO" id="GO:0003735">
    <property type="term" value="F:structural constituent of ribosome"/>
    <property type="evidence" value="ECO:0007669"/>
    <property type="project" value="InterPro"/>
</dbReference>
<dbReference type="InterPro" id="IPR020568">
    <property type="entry name" value="Ribosomal_Su5_D2-typ_SF"/>
</dbReference>
<comment type="caution">
    <text evidence="5">The sequence shown here is derived from an EMBL/GenBank/DDBJ whole genome shotgun (WGS) entry which is preliminary data.</text>
</comment>
<dbReference type="GO" id="GO:0006412">
    <property type="term" value="P:translation"/>
    <property type="evidence" value="ECO:0007669"/>
    <property type="project" value="InterPro"/>
</dbReference>
<dbReference type="AlphaFoldDB" id="A0AAV9IVZ1"/>
<evidence type="ECO:0008006" key="7">
    <source>
        <dbReference type="Google" id="ProtNLM"/>
    </source>
</evidence>
<dbReference type="NCBIfam" id="NF001099">
    <property type="entry name" value="PRK00132.1"/>
    <property type="match status" value="1"/>
</dbReference>
<organism evidence="5 6">
    <name type="scientific">Cyanidium caldarium</name>
    <name type="common">Red alga</name>
    <dbReference type="NCBI Taxonomy" id="2771"/>
    <lineage>
        <taxon>Eukaryota</taxon>
        <taxon>Rhodophyta</taxon>
        <taxon>Bangiophyceae</taxon>
        <taxon>Cyanidiales</taxon>
        <taxon>Cyanidiaceae</taxon>
        <taxon>Cyanidium</taxon>
    </lineage>
</organism>
<accession>A0AAV9IVZ1</accession>
<dbReference type="InterPro" id="IPR000754">
    <property type="entry name" value="Ribosomal_uS9"/>
</dbReference>
<evidence type="ECO:0000313" key="5">
    <source>
        <dbReference type="EMBL" id="KAK4536331.1"/>
    </source>
</evidence>
<dbReference type="SUPFAM" id="SSF54211">
    <property type="entry name" value="Ribosomal protein S5 domain 2-like"/>
    <property type="match status" value="1"/>
</dbReference>
<evidence type="ECO:0000256" key="4">
    <source>
        <dbReference type="RuleBase" id="RU003815"/>
    </source>
</evidence>
<reference evidence="5 6" key="1">
    <citation type="submission" date="2022-07" db="EMBL/GenBank/DDBJ databases">
        <title>Genome-wide signatures of adaptation to extreme environments.</title>
        <authorList>
            <person name="Cho C.H."/>
            <person name="Yoon H.S."/>
        </authorList>
    </citation>
    <scope>NUCLEOTIDE SEQUENCE [LARGE SCALE GENOMIC DNA]</scope>
    <source>
        <strain evidence="5 6">DBV 063 E5</strain>
    </source>
</reference>